<feature type="compositionally biased region" description="Polar residues" evidence="1">
    <location>
        <begin position="293"/>
        <end position="309"/>
    </location>
</feature>
<evidence type="ECO:0000313" key="2">
    <source>
        <dbReference type="EMBL" id="BAN02059.1"/>
    </source>
</evidence>
<keyword evidence="3" id="KW-1185">Reference proteome</keyword>
<dbReference type="AlphaFoldDB" id="A0A6C7EA18"/>
<sequence>MWGAPSTNLDVGRARRIDMTPSATNHHRTPGRERRAHRGRVARRAVIAVSLAAGFVAAPASSGQAEPPVATQLDLVGPEGSELFGEDVLVLSNGNYVVTDPGYDLDGIVDVGAVHLYDGETNQLISTVTGSTAGDEVGNRTPVEVGDGDVAVLASSWDFGGVVDAGALIHIDGTLGFSGQIDPTNSLHGTATDDLRGTIVPLANGNYTARFPDWDDGATIDVGAVVFFPAEGGVVGPVTTDNSLHGSNVGDRVGSVGVLALDNGNYVVGSHGWSDGVTSRIGASTWVDGTTGLTGPVTTSNSLHGSSPNDEVGTARQVGDSNYVVTNSVWDGPVVDGGAVTWVDGSTGLTGPVTTSNSLYGTTVGDRVGSAGITTLVNGNYIVGTYLWDFGILTDVGAATWADGDTGITGPVTPANSLHGTTANDFVGLNGVVALTNGNYVVNANQWDNGALVNAGAAVWGDGTTGISGPVTTSNSLYGTSAEDSVGRSVALANGHYVVTSRSWDDGATPDVGAVTWGDGTTGITGPITTANSMHGTTANDSVGFVSSLSNGDYVVLARDWDNGALVDAGAVVLADGAMGTTGPVTTDNSLHGTQAGDRIGLYGAVELTDGNYVVVSPAWAFGAEQYAGAITWVDGSTGSPGPVTAGNSLHGSTTGDAVGSVDSGGGVIALPRGRYVVVSDEWDDGGMADVGAVTVGRSGGSTGPVTAENSAIGTPGVGMDLIGEAVETVTAGGAIVVQTFQNRVILVLSDLVSRNPARLLDTRSGDGISTVDGLALGWGRVDPGTAIQIQIAGRGGVPSNARTATLNLASIAPTGVGYATLYPCTDEPPLVSALNYQAGSNVSNATLVTLSDAGTICLFSSASAHYAIDVVGYTPDGSRVGTLEPGRLLDTRSGPDIATVDGESLGAGRLLAGAFVEVEVAGRGSVPDDATSAILNLAAIAPSGRGFATLYPCTPERPVVSALNYEAGQNISNATVVKLSETGTVCLYTSTEAHYALDVSGFVPPGSNFETLEPGRLLDTRFGDDITTVDGVGVGAGRVEAMGVIEVPVAGRGGVPTGAESALVNLATVAPGGKGYATLYPCTDSPPNASSLNYEASSNISNATLVRLSDQGNVCVFTSAEAHLALDVLGFVE</sequence>
<feature type="compositionally biased region" description="Basic residues" evidence="1">
    <location>
        <begin position="25"/>
        <end position="39"/>
    </location>
</feature>
<gene>
    <name evidence="2" type="ORF">YM304_17450</name>
</gene>
<proteinExistence type="predicted"/>
<dbReference type="InterPro" id="IPR043710">
    <property type="entry name" value="DUF5650"/>
</dbReference>
<feature type="region of interest" description="Disordered" evidence="1">
    <location>
        <begin position="1"/>
        <end position="39"/>
    </location>
</feature>
<accession>A0A6C7EA18</accession>
<reference evidence="2 3" key="1">
    <citation type="journal article" date="2013" name="Int. J. Syst. Evol. Microbiol.">
        <title>Ilumatobacter nonamiense sp. nov. and Ilumatobacter coccineum sp. nov., isolated from seashore sand.</title>
        <authorList>
            <person name="Matsumoto A."/>
            <person name="Kasai H."/>
            <person name="Matsuo Y."/>
            <person name="Shizuri Y."/>
            <person name="Ichikawa N."/>
            <person name="Fujita N."/>
            <person name="Omura S."/>
            <person name="Takahashi Y."/>
        </authorList>
    </citation>
    <scope>NUCLEOTIDE SEQUENCE [LARGE SCALE GENOMIC DNA]</scope>
    <source>
        <strain evidence="3">NBRC 103263 / KCTC 29153 / YM16-304</strain>
    </source>
</reference>
<protein>
    <submittedName>
        <fullName evidence="2">Uncharacterized protein</fullName>
    </submittedName>
</protein>
<feature type="region of interest" description="Disordered" evidence="1">
    <location>
        <begin position="293"/>
        <end position="315"/>
    </location>
</feature>
<dbReference type="KEGG" id="aym:YM304_17450"/>
<organism evidence="2 3">
    <name type="scientific">Ilumatobacter coccineus (strain NBRC 103263 / KCTC 29153 / YM16-304)</name>
    <dbReference type="NCBI Taxonomy" id="1313172"/>
    <lineage>
        <taxon>Bacteria</taxon>
        <taxon>Bacillati</taxon>
        <taxon>Actinomycetota</taxon>
        <taxon>Acidimicrobiia</taxon>
        <taxon>Acidimicrobiales</taxon>
        <taxon>Ilumatobacteraceae</taxon>
        <taxon>Ilumatobacter</taxon>
    </lineage>
</organism>
<dbReference type="EMBL" id="AP012057">
    <property type="protein sequence ID" value="BAN02059.1"/>
    <property type="molecule type" value="Genomic_DNA"/>
</dbReference>
<evidence type="ECO:0000313" key="3">
    <source>
        <dbReference type="Proteomes" id="UP000011863"/>
    </source>
</evidence>
<dbReference type="Proteomes" id="UP000011863">
    <property type="component" value="Chromosome"/>
</dbReference>
<evidence type="ECO:0000256" key="1">
    <source>
        <dbReference type="SAM" id="MobiDB-lite"/>
    </source>
</evidence>
<dbReference type="Pfam" id="PF18888">
    <property type="entry name" value="DUF5650"/>
    <property type="match status" value="11"/>
</dbReference>
<name>A0A6C7EA18_ILUCY</name>